<dbReference type="Gene3D" id="3.40.50.300">
    <property type="entry name" value="P-loop containing nucleotide triphosphate hydrolases"/>
    <property type="match status" value="1"/>
</dbReference>
<name>A0ABV7T7H3_9GAMM</name>
<dbReference type="InterPro" id="IPR050678">
    <property type="entry name" value="DNA_Partitioning_ATPase"/>
</dbReference>
<proteinExistence type="predicted"/>
<dbReference type="NCBIfam" id="TIGR03371">
    <property type="entry name" value="cellulose_yhjQ"/>
    <property type="match status" value="1"/>
</dbReference>
<dbReference type="EMBL" id="JBHRXZ010000022">
    <property type="protein sequence ID" value="MFC3608664.1"/>
    <property type="molecule type" value="Genomic_DNA"/>
</dbReference>
<dbReference type="Pfam" id="PF06564">
    <property type="entry name" value="CBP_BcsQ"/>
    <property type="match status" value="1"/>
</dbReference>
<dbReference type="PANTHER" id="PTHR13696:SF99">
    <property type="entry name" value="COBYRINIC ACID AC-DIAMIDE SYNTHASE"/>
    <property type="match status" value="1"/>
</dbReference>
<comment type="caution">
    <text evidence="1">The sequence shown here is derived from an EMBL/GenBank/DDBJ whole genome shotgun (WGS) entry which is preliminary data.</text>
</comment>
<dbReference type="PANTHER" id="PTHR13696">
    <property type="entry name" value="P-LOOP CONTAINING NUCLEOSIDE TRIPHOSPHATE HYDROLASE"/>
    <property type="match status" value="1"/>
</dbReference>
<sequence length="256" mass="27921">MPLICLSSPKGGVGKTTLTANLAFALRRQGMPVTVIDFDVQNTLRLHFGIPLGDPNGFVAHALDQSNWRHHALAGSEGVGVIPYGRADELQRMRFERRLSEDPGLAARGLQHLLAVPDMVVLADTSPGPSPALKALDRLADIRLVVLMPDAASASLMPQIEQGHFLSLHQPVHYILNQVDRRRRLNQDTTEMFRARLGTSLLGMVRRDEALAESLAMQLPVFASAPACASAHDIGLIGQQIGELIETLQQPLYEHA</sequence>
<gene>
    <name evidence="1" type="primary">bcsQ</name>
    <name evidence="1" type="ORF">ACFOMF_12820</name>
</gene>
<dbReference type="InterPro" id="IPR027417">
    <property type="entry name" value="P-loop_NTPase"/>
</dbReference>
<dbReference type="RefSeq" id="WP_386365403.1">
    <property type="nucleotide sequence ID" value="NZ_JBHRXZ010000022.1"/>
</dbReference>
<protein>
    <submittedName>
        <fullName evidence="1">Cellulose biosynthesis protein BcsQ</fullName>
    </submittedName>
</protein>
<dbReference type="SUPFAM" id="SSF52540">
    <property type="entry name" value="P-loop containing nucleoside triphosphate hydrolases"/>
    <property type="match status" value="1"/>
</dbReference>
<accession>A0ABV7T7H3</accession>
<evidence type="ECO:0000313" key="2">
    <source>
        <dbReference type="Proteomes" id="UP001595630"/>
    </source>
</evidence>
<keyword evidence="2" id="KW-1185">Reference proteome</keyword>
<dbReference type="Proteomes" id="UP001595630">
    <property type="component" value="Unassembled WGS sequence"/>
</dbReference>
<evidence type="ECO:0000313" key="1">
    <source>
        <dbReference type="EMBL" id="MFC3608664.1"/>
    </source>
</evidence>
<organism evidence="1 2">
    <name type="scientific">Stutzerimonas tarimensis</name>
    <dbReference type="NCBI Taxonomy" id="1507735"/>
    <lineage>
        <taxon>Bacteria</taxon>
        <taxon>Pseudomonadati</taxon>
        <taxon>Pseudomonadota</taxon>
        <taxon>Gammaproteobacteria</taxon>
        <taxon>Pseudomonadales</taxon>
        <taxon>Pseudomonadaceae</taxon>
        <taxon>Stutzerimonas</taxon>
    </lineage>
</organism>
<dbReference type="InterPro" id="IPR017746">
    <property type="entry name" value="Cellulose_synthase_operon_BcsQ"/>
</dbReference>
<reference evidence="2" key="1">
    <citation type="journal article" date="2019" name="Int. J. Syst. Evol. Microbiol.">
        <title>The Global Catalogue of Microorganisms (GCM) 10K type strain sequencing project: providing services to taxonomists for standard genome sequencing and annotation.</title>
        <authorList>
            <consortium name="The Broad Institute Genomics Platform"/>
            <consortium name="The Broad Institute Genome Sequencing Center for Infectious Disease"/>
            <person name="Wu L."/>
            <person name="Ma J."/>
        </authorList>
    </citation>
    <scope>NUCLEOTIDE SEQUENCE [LARGE SCALE GENOMIC DNA]</scope>
    <source>
        <strain evidence="2">KCTC 42447</strain>
    </source>
</reference>